<keyword evidence="8" id="KW-0998">Cell outer membrane</keyword>
<evidence type="ECO:0000256" key="7">
    <source>
        <dbReference type="ARBA" id="ARBA00023136"/>
    </source>
</evidence>
<name>A0A6N8FPE5_9CHRO</name>
<accession>A0A6N8FPE5</accession>
<dbReference type="Gene3D" id="2.40.160.50">
    <property type="entry name" value="membrane protein fhac: a member of the omp85/tpsb transporter family"/>
    <property type="match status" value="1"/>
</dbReference>
<evidence type="ECO:0000256" key="9">
    <source>
        <dbReference type="SAM" id="MobiDB-lite"/>
    </source>
</evidence>
<dbReference type="PANTHER" id="PTHR34597:SF1">
    <property type="entry name" value="HEME_HEMOPEXIN TRANSPORTER PROTEIN HUXB"/>
    <property type="match status" value="1"/>
</dbReference>
<protein>
    <recommendedName>
        <fullName evidence="10">POTRA domain-containing protein</fullName>
    </recommendedName>
</protein>
<dbReference type="PROSITE" id="PS51779">
    <property type="entry name" value="POTRA"/>
    <property type="match status" value="1"/>
</dbReference>
<reference evidence="11 12" key="1">
    <citation type="journal article" date="2019" name="Front. Microbiol.">
        <title>Genomic Features for Desiccation Tolerance and Sugar Biosynthesis in the Extremophile Gloeocapsopsis sp. UTEX B3054.</title>
        <authorList>
            <person name="Urrejola C."/>
            <person name="Alcorta J."/>
            <person name="Salas L."/>
            <person name="Vasquez M."/>
            <person name="Polz M.F."/>
            <person name="Vicuna R."/>
            <person name="Diez B."/>
        </authorList>
    </citation>
    <scope>NUCLEOTIDE SEQUENCE [LARGE SCALE GENOMIC DNA]</scope>
    <source>
        <strain evidence="11 12">1H9</strain>
    </source>
</reference>
<organism evidence="11 12">
    <name type="scientific">Gloeocapsopsis dulcis AAB1 = 1H9</name>
    <dbReference type="NCBI Taxonomy" id="1433147"/>
    <lineage>
        <taxon>Bacteria</taxon>
        <taxon>Bacillati</taxon>
        <taxon>Cyanobacteriota</taxon>
        <taxon>Cyanophyceae</taxon>
        <taxon>Oscillatoriophycideae</taxon>
        <taxon>Chroococcales</taxon>
        <taxon>Chroococcaceae</taxon>
        <taxon>Gloeocapsopsis</taxon>
        <taxon>Gloeocapsopsis dulcis</taxon>
    </lineage>
</organism>
<gene>
    <name evidence="11" type="ORF">BWI75_01230</name>
</gene>
<keyword evidence="3" id="KW-0813">Transport</keyword>
<dbReference type="InterPro" id="IPR005565">
    <property type="entry name" value="Hemolysn_activator_HlyB_C"/>
</dbReference>
<evidence type="ECO:0000256" key="1">
    <source>
        <dbReference type="ARBA" id="ARBA00004442"/>
    </source>
</evidence>
<feature type="domain" description="POTRA" evidence="10">
    <location>
        <begin position="92"/>
        <end position="167"/>
    </location>
</feature>
<comment type="caution">
    <text evidence="11">The sequence shown here is derived from an EMBL/GenBank/DDBJ whole genome shotgun (WGS) entry which is preliminary data.</text>
</comment>
<evidence type="ECO:0000256" key="4">
    <source>
        <dbReference type="ARBA" id="ARBA00022452"/>
    </source>
</evidence>
<evidence type="ECO:0000313" key="12">
    <source>
        <dbReference type="Proteomes" id="UP000441797"/>
    </source>
</evidence>
<dbReference type="InterPro" id="IPR051544">
    <property type="entry name" value="TPS_OM_transporter"/>
</dbReference>
<feature type="compositionally biased region" description="Pro residues" evidence="9">
    <location>
        <begin position="54"/>
        <end position="85"/>
    </location>
</feature>
<dbReference type="OrthoDB" id="596066at2"/>
<dbReference type="InterPro" id="IPR013686">
    <property type="entry name" value="Polypept-transport_assoc_ShlB"/>
</dbReference>
<keyword evidence="12" id="KW-1185">Reference proteome</keyword>
<evidence type="ECO:0000256" key="8">
    <source>
        <dbReference type="ARBA" id="ARBA00023237"/>
    </source>
</evidence>
<dbReference type="Pfam" id="PF08479">
    <property type="entry name" value="POTRA_2"/>
    <property type="match status" value="1"/>
</dbReference>
<dbReference type="Pfam" id="PF03865">
    <property type="entry name" value="ShlB"/>
    <property type="match status" value="1"/>
</dbReference>
<evidence type="ECO:0000259" key="10">
    <source>
        <dbReference type="PROSITE" id="PS51779"/>
    </source>
</evidence>
<dbReference type="EMBL" id="NAPY01000001">
    <property type="protein sequence ID" value="MUL35021.1"/>
    <property type="molecule type" value="Genomic_DNA"/>
</dbReference>
<evidence type="ECO:0000256" key="6">
    <source>
        <dbReference type="ARBA" id="ARBA00022927"/>
    </source>
</evidence>
<dbReference type="GO" id="GO:0098046">
    <property type="term" value="C:type V protein secretion system complex"/>
    <property type="evidence" value="ECO:0007669"/>
    <property type="project" value="TreeGrafter"/>
</dbReference>
<dbReference type="GO" id="GO:0009279">
    <property type="term" value="C:cell outer membrane"/>
    <property type="evidence" value="ECO:0007669"/>
    <property type="project" value="UniProtKB-SubCell"/>
</dbReference>
<feature type="region of interest" description="Disordered" evidence="9">
    <location>
        <begin position="35"/>
        <end position="88"/>
    </location>
</feature>
<dbReference type="Gene3D" id="3.10.20.310">
    <property type="entry name" value="membrane protein fhac"/>
    <property type="match status" value="1"/>
</dbReference>
<dbReference type="AlphaFoldDB" id="A0A6N8FPE5"/>
<comment type="similarity">
    <text evidence="2">Belongs to the TPS (TC 1.B.20) family.</text>
</comment>
<comment type="subcellular location">
    <subcellularLocation>
        <location evidence="1">Cell outer membrane</location>
    </subcellularLocation>
</comment>
<dbReference type="PANTHER" id="PTHR34597">
    <property type="entry name" value="SLR1661 PROTEIN"/>
    <property type="match status" value="1"/>
</dbReference>
<dbReference type="Proteomes" id="UP000441797">
    <property type="component" value="Unassembled WGS sequence"/>
</dbReference>
<proteinExistence type="inferred from homology"/>
<dbReference type="GO" id="GO:0008320">
    <property type="term" value="F:protein transmembrane transporter activity"/>
    <property type="evidence" value="ECO:0007669"/>
    <property type="project" value="TreeGrafter"/>
</dbReference>
<sequence>MNIKFLSTLQTEKGIAIALNIIPILITKSVLAQSPPSGVTLPPDTPEILERTLPQPPQFPQTPPPQLPSPAPRLEVPPTPSPEIPTPTGDRFLVNKIEVLGSTVLQDEITALTEAFANREVTFEDLIQLRTDITQLYINNGYVTSGAFLPVNQDITRGVVTIQVVEGELERIDISGLQRLRSEYVRSRLEIATKPPVNQQRLERALQLLQIDPLIRQVNAELTAGSTAGRNILQVSLQEAPPFTAGLTTDNRQSPSIGSLQGSVFATHNNLLGFGDRLSAEYGITEGLDIYDINYTIPVNASNSTLGLRYGNSNSRIIEDPFRDFDIKSDTRTFSVSFRQPISQTPTNEFGLSLVFDLRRSRTFLLDETFSFTEGPDNGESRVSVVRFAQDWVDRGTTRVLAARSQFSFGIDAFDATINNTGTDGRFFSWLGQFQWVQQLSPRILLLSRLDVQLTPDSLLSLERFGLGGVDTVRGYRQNEIVADNAILGSVEVRFPLTSDPNILQIAPFIDLGTAWNNRFPDPDPTTLAGLGLGLRWLVSPNLALRLDYGVPLISIDDRGNSLQDQGLYFSLRYQPF</sequence>
<dbReference type="InterPro" id="IPR034746">
    <property type="entry name" value="POTRA"/>
</dbReference>
<evidence type="ECO:0000256" key="5">
    <source>
        <dbReference type="ARBA" id="ARBA00022692"/>
    </source>
</evidence>
<evidence type="ECO:0000256" key="3">
    <source>
        <dbReference type="ARBA" id="ARBA00022448"/>
    </source>
</evidence>
<evidence type="ECO:0000313" key="11">
    <source>
        <dbReference type="EMBL" id="MUL35021.1"/>
    </source>
</evidence>
<keyword evidence="4" id="KW-1134">Transmembrane beta strand</keyword>
<keyword evidence="7" id="KW-0472">Membrane</keyword>
<dbReference type="RefSeq" id="WP_105218445.1">
    <property type="nucleotide sequence ID" value="NZ_CAWNSU010000115.1"/>
</dbReference>
<keyword evidence="6" id="KW-0653">Protein transport</keyword>
<dbReference type="GO" id="GO:0046819">
    <property type="term" value="P:protein secretion by the type V secretion system"/>
    <property type="evidence" value="ECO:0007669"/>
    <property type="project" value="TreeGrafter"/>
</dbReference>
<keyword evidence="5" id="KW-0812">Transmembrane</keyword>
<evidence type="ECO:0000256" key="2">
    <source>
        <dbReference type="ARBA" id="ARBA00009055"/>
    </source>
</evidence>